<gene>
    <name evidence="1" type="ORF">SAMN02745176_02155</name>
</gene>
<dbReference type="EMBL" id="FQZS01000013">
    <property type="protein sequence ID" value="SHJ02430.1"/>
    <property type="molecule type" value="Genomic_DNA"/>
</dbReference>
<evidence type="ECO:0000313" key="2">
    <source>
        <dbReference type="Proteomes" id="UP000184442"/>
    </source>
</evidence>
<proteinExistence type="predicted"/>
<sequence>MLQKRRNTMRMGAMGAIGGLVLLPMFNGRIRKKLSRTGRNAFFRIKDTIQDMIDMRK</sequence>
<keyword evidence="2" id="KW-1185">Reference proteome</keyword>
<organism evidence="1 2">
    <name type="scientific">Lutispora thermophila DSM 19022</name>
    <dbReference type="NCBI Taxonomy" id="1122184"/>
    <lineage>
        <taxon>Bacteria</taxon>
        <taxon>Bacillati</taxon>
        <taxon>Bacillota</taxon>
        <taxon>Clostridia</taxon>
        <taxon>Lutisporales</taxon>
        <taxon>Lutisporaceae</taxon>
        <taxon>Lutispora</taxon>
    </lineage>
</organism>
<evidence type="ECO:0000313" key="1">
    <source>
        <dbReference type="EMBL" id="SHJ02430.1"/>
    </source>
</evidence>
<name>A0A1M6FXT9_9FIRM</name>
<dbReference type="AlphaFoldDB" id="A0A1M6FXT9"/>
<dbReference type="RefSeq" id="WP_139249967.1">
    <property type="nucleotide sequence ID" value="NZ_FQZS01000013.1"/>
</dbReference>
<evidence type="ECO:0008006" key="3">
    <source>
        <dbReference type="Google" id="ProtNLM"/>
    </source>
</evidence>
<accession>A0A1M6FXT9</accession>
<protein>
    <recommendedName>
        <fullName evidence="3">YtxH-like protein</fullName>
    </recommendedName>
</protein>
<dbReference type="Proteomes" id="UP000184442">
    <property type="component" value="Unassembled WGS sequence"/>
</dbReference>
<reference evidence="1 2" key="1">
    <citation type="submission" date="2016-11" db="EMBL/GenBank/DDBJ databases">
        <authorList>
            <person name="Jaros S."/>
            <person name="Januszkiewicz K."/>
            <person name="Wedrychowicz H."/>
        </authorList>
    </citation>
    <scope>NUCLEOTIDE SEQUENCE [LARGE SCALE GENOMIC DNA]</scope>
    <source>
        <strain evidence="1 2">DSM 19022</strain>
    </source>
</reference>